<evidence type="ECO:0000313" key="2">
    <source>
        <dbReference type="Proteomes" id="UP000010880"/>
    </source>
</evidence>
<dbReference type="EMBL" id="CP003359">
    <property type="protein sequence ID" value="AGB41148.1"/>
    <property type="molecule type" value="Genomic_DNA"/>
</dbReference>
<dbReference type="STRING" id="748449.Halha_1200"/>
<dbReference type="AlphaFoldDB" id="L0KAM3"/>
<proteinExistence type="predicted"/>
<keyword evidence="2" id="KW-1185">Reference proteome</keyword>
<dbReference type="HOGENOM" id="CLU_3080484_0_0_9"/>
<gene>
    <name evidence="1" type="ordered locus">Halha_1200</name>
</gene>
<dbReference type="Proteomes" id="UP000010880">
    <property type="component" value="Chromosome"/>
</dbReference>
<name>L0KAM3_HALHC</name>
<sequence>MIKEGDLVYLKGQLDGITYKVKHITKDKRVTLELVDLPLTTIVPLTKLVKFK</sequence>
<evidence type="ECO:0000313" key="1">
    <source>
        <dbReference type="EMBL" id="AGB41148.1"/>
    </source>
</evidence>
<dbReference type="RefSeq" id="WP_015326870.1">
    <property type="nucleotide sequence ID" value="NC_019978.1"/>
</dbReference>
<reference evidence="2" key="1">
    <citation type="submission" date="2012-02" db="EMBL/GenBank/DDBJ databases">
        <title>The complete genome of Halobacteroides halobius DSM 5150.</title>
        <authorList>
            <person name="Lucas S."/>
            <person name="Copeland A."/>
            <person name="Lapidus A."/>
            <person name="Glavina del Rio T."/>
            <person name="Dalin E."/>
            <person name="Tice H."/>
            <person name="Bruce D."/>
            <person name="Goodwin L."/>
            <person name="Pitluck S."/>
            <person name="Peters L."/>
            <person name="Mikhailova N."/>
            <person name="Gu W."/>
            <person name="Kyrpides N."/>
            <person name="Mavromatis K."/>
            <person name="Ivanova N."/>
            <person name="Brettin T."/>
            <person name="Detter J.C."/>
            <person name="Han C."/>
            <person name="Larimer F."/>
            <person name="Land M."/>
            <person name="Hauser L."/>
            <person name="Markowitz V."/>
            <person name="Cheng J.-F."/>
            <person name="Hugenholtz P."/>
            <person name="Woyke T."/>
            <person name="Wu D."/>
            <person name="Tindall B."/>
            <person name="Pomrenke H."/>
            <person name="Brambilla E."/>
            <person name="Klenk H.-P."/>
            <person name="Eisen J.A."/>
        </authorList>
    </citation>
    <scope>NUCLEOTIDE SEQUENCE [LARGE SCALE GENOMIC DNA]</scope>
    <source>
        <strain evidence="2">ATCC 35273 / DSM 5150 / MD-1</strain>
    </source>
</reference>
<accession>L0KAM3</accession>
<protein>
    <submittedName>
        <fullName evidence="1">Uncharacterized protein</fullName>
    </submittedName>
</protein>
<dbReference type="KEGG" id="hhl:Halha_1200"/>
<organism evidence="1 2">
    <name type="scientific">Halobacteroides halobius (strain ATCC 35273 / DSM 5150 / MD-1)</name>
    <dbReference type="NCBI Taxonomy" id="748449"/>
    <lineage>
        <taxon>Bacteria</taxon>
        <taxon>Bacillati</taxon>
        <taxon>Bacillota</taxon>
        <taxon>Clostridia</taxon>
        <taxon>Halanaerobiales</taxon>
        <taxon>Halobacteroidaceae</taxon>
        <taxon>Halobacteroides</taxon>
    </lineage>
</organism>